<dbReference type="RefSeq" id="WP_126841319.1">
    <property type="nucleotide sequence ID" value="NZ_PIQH01000003.1"/>
</dbReference>
<reference evidence="9 10" key="1">
    <citation type="journal article" date="2011" name="Front. Microbiol.">
        <title>Genomic signatures of strain selection and enhancement in Bacillus atrophaeus var. globigii, a historical biowarfare simulant.</title>
        <authorList>
            <person name="Gibbons H.S."/>
            <person name="Broomall S.M."/>
            <person name="McNew L.A."/>
            <person name="Daligault H."/>
            <person name="Chapman C."/>
            <person name="Bruce D."/>
            <person name="Karavis M."/>
            <person name="Krepps M."/>
            <person name="McGregor P.A."/>
            <person name="Hong C."/>
            <person name="Park K.H."/>
            <person name="Akmal A."/>
            <person name="Feldman A."/>
            <person name="Lin J.S."/>
            <person name="Chang W.E."/>
            <person name="Higgs B.W."/>
            <person name="Demirev P."/>
            <person name="Lindquist J."/>
            <person name="Liem A."/>
            <person name="Fochler E."/>
            <person name="Read T.D."/>
            <person name="Tapia R."/>
            <person name="Johnson S."/>
            <person name="Bishop-Lilly K.A."/>
            <person name="Detter C."/>
            <person name="Han C."/>
            <person name="Sozhamannan S."/>
            <person name="Rosenzweig C.N."/>
            <person name="Skowronski E.W."/>
        </authorList>
    </citation>
    <scope>NUCLEOTIDE SEQUENCE [LARGE SCALE GENOMIC DNA]</scope>
    <source>
        <strain evidence="9 10">CC-PW-9</strain>
    </source>
</reference>
<keyword evidence="5 8" id="KW-0812">Transmembrane</keyword>
<name>A0A432ZSH9_9GAMM</name>
<feature type="transmembrane region" description="Helical" evidence="8">
    <location>
        <begin position="156"/>
        <end position="175"/>
    </location>
</feature>
<dbReference type="InterPro" id="IPR004776">
    <property type="entry name" value="Mem_transp_PIN-like"/>
</dbReference>
<comment type="similarity">
    <text evidence="2">Belongs to the auxin efflux carrier (TC 2.A.69) family.</text>
</comment>
<feature type="transmembrane region" description="Helical" evidence="8">
    <location>
        <begin position="57"/>
        <end position="79"/>
    </location>
</feature>
<evidence type="ECO:0000256" key="8">
    <source>
        <dbReference type="SAM" id="Phobius"/>
    </source>
</evidence>
<gene>
    <name evidence="9" type="ORF">CWI84_04180</name>
</gene>
<dbReference type="EMBL" id="PIQH01000003">
    <property type="protein sequence ID" value="RUO80788.1"/>
    <property type="molecule type" value="Genomic_DNA"/>
</dbReference>
<evidence type="ECO:0000256" key="1">
    <source>
        <dbReference type="ARBA" id="ARBA00004651"/>
    </source>
</evidence>
<feature type="transmembrane region" description="Helical" evidence="8">
    <location>
        <begin position="27"/>
        <end position="45"/>
    </location>
</feature>
<evidence type="ECO:0000313" key="9">
    <source>
        <dbReference type="EMBL" id="RUO80788.1"/>
    </source>
</evidence>
<feature type="transmembrane region" description="Helical" evidence="8">
    <location>
        <begin position="187"/>
        <end position="207"/>
    </location>
</feature>
<feature type="transmembrane region" description="Helical" evidence="8">
    <location>
        <begin position="219"/>
        <end position="243"/>
    </location>
</feature>
<dbReference type="Pfam" id="PF03547">
    <property type="entry name" value="Mem_trans"/>
    <property type="match status" value="1"/>
</dbReference>
<dbReference type="Gene3D" id="1.20.1530.20">
    <property type="match status" value="1"/>
</dbReference>
<dbReference type="InterPro" id="IPR038770">
    <property type="entry name" value="Na+/solute_symporter_sf"/>
</dbReference>
<feature type="transmembrane region" description="Helical" evidence="8">
    <location>
        <begin position="280"/>
        <end position="299"/>
    </location>
</feature>
<feature type="transmembrane region" description="Helical" evidence="8">
    <location>
        <begin position="91"/>
        <end position="115"/>
    </location>
</feature>
<accession>A0A432ZSH9</accession>
<feature type="transmembrane region" description="Helical" evidence="8">
    <location>
        <begin position="127"/>
        <end position="144"/>
    </location>
</feature>
<dbReference type="Proteomes" id="UP000287996">
    <property type="component" value="Unassembled WGS sequence"/>
</dbReference>
<evidence type="ECO:0000256" key="5">
    <source>
        <dbReference type="ARBA" id="ARBA00022692"/>
    </source>
</evidence>
<comment type="subcellular location">
    <subcellularLocation>
        <location evidence="1">Cell membrane</location>
        <topology evidence="1">Multi-pass membrane protein</topology>
    </subcellularLocation>
</comment>
<dbReference type="GO" id="GO:0055085">
    <property type="term" value="P:transmembrane transport"/>
    <property type="evidence" value="ECO:0007669"/>
    <property type="project" value="InterPro"/>
</dbReference>
<keyword evidence="7 8" id="KW-0472">Membrane</keyword>
<evidence type="ECO:0000256" key="2">
    <source>
        <dbReference type="ARBA" id="ARBA00010145"/>
    </source>
</evidence>
<protein>
    <recommendedName>
        <fullName evidence="11">Malate permease</fullName>
    </recommendedName>
</protein>
<evidence type="ECO:0000313" key="10">
    <source>
        <dbReference type="Proteomes" id="UP000287996"/>
    </source>
</evidence>
<organism evidence="9 10">
    <name type="scientific">Idiomarina tyrosinivorans</name>
    <dbReference type="NCBI Taxonomy" id="1445662"/>
    <lineage>
        <taxon>Bacteria</taxon>
        <taxon>Pseudomonadati</taxon>
        <taxon>Pseudomonadota</taxon>
        <taxon>Gammaproteobacteria</taxon>
        <taxon>Alteromonadales</taxon>
        <taxon>Idiomarinaceae</taxon>
        <taxon>Idiomarina</taxon>
    </lineage>
</organism>
<evidence type="ECO:0000256" key="3">
    <source>
        <dbReference type="ARBA" id="ARBA00022448"/>
    </source>
</evidence>
<evidence type="ECO:0000256" key="6">
    <source>
        <dbReference type="ARBA" id="ARBA00022989"/>
    </source>
</evidence>
<sequence length="302" mass="32524">MENFILIGAYLIIGKLLQKVRKFPENTGEVLNLYVIYIALPALVLEKVPSLVFSSELLVPAILPWLLLLATVAVILLLAKALGWNRGTVGALLICVPLGNTSFIGLPMIDAFYGAKGIPYGVLYDQVGSFLALAIYATIIAAAYSDQQQRPSAAQITKRIVIFPPFIALVAALILRDWQYPGPMQTLVNTLASTLVPVIMVAVGFQLKFRLPKEHRGPLAMGLVLKLVFMPLLALALVYPFGIEGLATQVSLLEAAMPSMISAGAIAIMAGLAPTLAAALIGYGIIFCFISLPLFYALIQWL</sequence>
<dbReference type="OrthoDB" id="9786183at2"/>
<evidence type="ECO:0008006" key="11">
    <source>
        <dbReference type="Google" id="ProtNLM"/>
    </source>
</evidence>
<keyword evidence="3" id="KW-0813">Transport</keyword>
<dbReference type="PANTHER" id="PTHR36838:SF1">
    <property type="entry name" value="SLR1864 PROTEIN"/>
    <property type="match status" value="1"/>
</dbReference>
<dbReference type="PANTHER" id="PTHR36838">
    <property type="entry name" value="AUXIN EFFLUX CARRIER FAMILY PROTEIN"/>
    <property type="match status" value="1"/>
</dbReference>
<evidence type="ECO:0000256" key="7">
    <source>
        <dbReference type="ARBA" id="ARBA00023136"/>
    </source>
</evidence>
<dbReference type="AlphaFoldDB" id="A0A432ZSH9"/>
<proteinExistence type="inferred from homology"/>
<feature type="transmembrane region" description="Helical" evidence="8">
    <location>
        <begin position="255"/>
        <end position="273"/>
    </location>
</feature>
<evidence type="ECO:0000256" key="4">
    <source>
        <dbReference type="ARBA" id="ARBA00022475"/>
    </source>
</evidence>
<keyword evidence="10" id="KW-1185">Reference proteome</keyword>
<dbReference type="GO" id="GO:0005886">
    <property type="term" value="C:plasma membrane"/>
    <property type="evidence" value="ECO:0007669"/>
    <property type="project" value="UniProtKB-SubCell"/>
</dbReference>
<keyword evidence="4" id="KW-1003">Cell membrane</keyword>
<keyword evidence="6 8" id="KW-1133">Transmembrane helix</keyword>
<comment type="caution">
    <text evidence="9">The sequence shown here is derived from an EMBL/GenBank/DDBJ whole genome shotgun (WGS) entry which is preliminary data.</text>
</comment>